<evidence type="ECO:0000313" key="1">
    <source>
        <dbReference type="EMBL" id="KAK4377360.1"/>
    </source>
</evidence>
<reference evidence="1" key="1">
    <citation type="submission" date="2023-12" db="EMBL/GenBank/DDBJ databases">
        <title>Genome assembly of Anisodus tanguticus.</title>
        <authorList>
            <person name="Wang Y.-J."/>
        </authorList>
    </citation>
    <scope>NUCLEOTIDE SEQUENCE</scope>
    <source>
        <strain evidence="1">KB-2021</strain>
        <tissue evidence="1">Leaf</tissue>
    </source>
</reference>
<sequence length="357" mass="40059">MSDSETDHVHRLFLDALVLDKVENEVCVENAPCSEKLTSNDEVSVTKAEEVFDEFLDWNKNVIQEPYMVCMLTTYTMVPAAIGGDTNAKNEDKNDEEDFVTIRNEPPKFLPAITEKPSLWSISTFSTACDFVMFDIHKVLDACWNHLLVGCIISACNDAQRISRGIFYHFNALEHAALILTWQQFHPNHFELDFPLDPGSSLFTSFLGAIRNCVYCDALDSLNSAKLILLTLWNSWDLGCKMLLMHINGTTIALGGFKRTLSKEVVVLVKEINEVSGSRNSSLSKTALTLLFGNCLTSFVSAFQSINEDIVNLLHMCECNFSAVDVIDMLPSEEFILMLPLLQGKNVIFASKRFLTQ</sequence>
<dbReference type="AlphaFoldDB" id="A0AAE1SX25"/>
<dbReference type="Proteomes" id="UP001291623">
    <property type="component" value="Unassembled WGS sequence"/>
</dbReference>
<comment type="caution">
    <text evidence="1">The sequence shown here is derived from an EMBL/GenBank/DDBJ whole genome shotgun (WGS) entry which is preliminary data.</text>
</comment>
<evidence type="ECO:0000313" key="2">
    <source>
        <dbReference type="Proteomes" id="UP001291623"/>
    </source>
</evidence>
<proteinExistence type="predicted"/>
<gene>
    <name evidence="1" type="ORF">RND71_003656</name>
</gene>
<dbReference type="EMBL" id="JAVYJV010000002">
    <property type="protein sequence ID" value="KAK4377360.1"/>
    <property type="molecule type" value="Genomic_DNA"/>
</dbReference>
<accession>A0AAE1SX25</accession>
<keyword evidence="2" id="KW-1185">Reference proteome</keyword>
<protein>
    <submittedName>
        <fullName evidence="1">Uncharacterized protein</fullName>
    </submittedName>
</protein>
<organism evidence="1 2">
    <name type="scientific">Anisodus tanguticus</name>
    <dbReference type="NCBI Taxonomy" id="243964"/>
    <lineage>
        <taxon>Eukaryota</taxon>
        <taxon>Viridiplantae</taxon>
        <taxon>Streptophyta</taxon>
        <taxon>Embryophyta</taxon>
        <taxon>Tracheophyta</taxon>
        <taxon>Spermatophyta</taxon>
        <taxon>Magnoliopsida</taxon>
        <taxon>eudicotyledons</taxon>
        <taxon>Gunneridae</taxon>
        <taxon>Pentapetalae</taxon>
        <taxon>asterids</taxon>
        <taxon>lamiids</taxon>
        <taxon>Solanales</taxon>
        <taxon>Solanaceae</taxon>
        <taxon>Solanoideae</taxon>
        <taxon>Hyoscyameae</taxon>
        <taxon>Anisodus</taxon>
    </lineage>
</organism>
<name>A0AAE1SX25_9SOLA</name>